<evidence type="ECO:0000313" key="2">
    <source>
        <dbReference type="Proteomes" id="UP000042958"/>
    </source>
</evidence>
<name>A0A0F7TJ73_PENBI</name>
<dbReference type="AlphaFoldDB" id="A0A0F7TJ73"/>
<protein>
    <submittedName>
        <fullName evidence="1">Uncharacterized protein</fullName>
    </submittedName>
</protein>
<organism evidence="1 2">
    <name type="scientific">Penicillium brasilianum</name>
    <dbReference type="NCBI Taxonomy" id="104259"/>
    <lineage>
        <taxon>Eukaryota</taxon>
        <taxon>Fungi</taxon>
        <taxon>Dikarya</taxon>
        <taxon>Ascomycota</taxon>
        <taxon>Pezizomycotina</taxon>
        <taxon>Eurotiomycetes</taxon>
        <taxon>Eurotiomycetidae</taxon>
        <taxon>Eurotiales</taxon>
        <taxon>Aspergillaceae</taxon>
        <taxon>Penicillium</taxon>
    </lineage>
</organism>
<evidence type="ECO:0000313" key="1">
    <source>
        <dbReference type="EMBL" id="CEJ56798.1"/>
    </source>
</evidence>
<keyword evidence="2" id="KW-1185">Reference proteome</keyword>
<gene>
    <name evidence="1" type="ORF">PMG11_05516</name>
</gene>
<dbReference type="OrthoDB" id="4149149at2759"/>
<proteinExistence type="predicted"/>
<reference evidence="2" key="1">
    <citation type="journal article" date="2015" name="Genome Announc.">
        <title>Draft genome sequence of the fungus Penicillium brasilianum MG11.</title>
        <authorList>
            <person name="Horn F."/>
            <person name="Linde J."/>
            <person name="Mattern D.J."/>
            <person name="Walther G."/>
            <person name="Guthke R."/>
            <person name="Brakhage A.A."/>
            <person name="Valiante V."/>
        </authorList>
    </citation>
    <scope>NUCLEOTIDE SEQUENCE [LARGE SCALE GENOMIC DNA]</scope>
    <source>
        <strain evidence="2">MG11</strain>
    </source>
</reference>
<sequence>MASVGTPDVQDDVDLMMLDQLACVAIDKIIATANTPFPSSELQDEVNWTITPVKSLKAVIATHQPDSPLPLDLAIKLRIFDLVCLLWNYPHPDTTRRAQGDKTPYLKDIGDQFLGLGSLAVSKVSETRWFDLGARFMIQAALEEHFLEITPRGALRTFYSWHPNGDQRISRWSDVRERYAADIPDSPDDEARWESLYHGYSWAPFKATVIDFLFELMTTLDPPILIQLEQGKLGSLTPAETQQLKQRIGWR</sequence>
<dbReference type="EMBL" id="CDHK01000005">
    <property type="protein sequence ID" value="CEJ56798.1"/>
    <property type="molecule type" value="Genomic_DNA"/>
</dbReference>
<accession>A0A0F7TJ73</accession>
<dbReference type="Proteomes" id="UP000042958">
    <property type="component" value="Unassembled WGS sequence"/>
</dbReference>